<sequence>MGYHGRQYGAKLTIIKTIHTLVWLFLSSIICYMLYAAVVNRLDAWLWIGYGFIFIEIITLLVFKGVCPLTLIAGKYSTSKKDNFDIYLPNFIAKYNKVICTVLLTLTIALTIYQLLHQRH</sequence>
<comment type="caution">
    <text evidence="2">The sequence shown here is derived from an EMBL/GenBank/DDBJ whole genome shotgun (WGS) entry which is preliminary data.</text>
</comment>
<dbReference type="OrthoDB" id="573857at2"/>
<protein>
    <recommendedName>
        <fullName evidence="4">DUF2784 domain-containing protein</fullName>
    </recommendedName>
</protein>
<proteinExistence type="predicted"/>
<organism evidence="2 3">
    <name type="scientific">Rufibacter hautae</name>
    <dbReference type="NCBI Taxonomy" id="2595005"/>
    <lineage>
        <taxon>Bacteria</taxon>
        <taxon>Pseudomonadati</taxon>
        <taxon>Bacteroidota</taxon>
        <taxon>Cytophagia</taxon>
        <taxon>Cytophagales</taxon>
        <taxon>Hymenobacteraceae</taxon>
        <taxon>Rufibacter</taxon>
    </lineage>
</organism>
<dbReference type="EMBL" id="VKKY01000005">
    <property type="protein sequence ID" value="KAA3435944.1"/>
    <property type="molecule type" value="Genomic_DNA"/>
</dbReference>
<feature type="transmembrane region" description="Helical" evidence="1">
    <location>
        <begin position="44"/>
        <end position="74"/>
    </location>
</feature>
<keyword evidence="1" id="KW-0472">Membrane</keyword>
<dbReference type="AlphaFoldDB" id="A0A5B6TAB5"/>
<keyword evidence="1" id="KW-0812">Transmembrane</keyword>
<keyword evidence="1" id="KW-1133">Transmembrane helix</keyword>
<accession>A0A5B6TAB5</accession>
<evidence type="ECO:0000313" key="2">
    <source>
        <dbReference type="EMBL" id="KAA3435944.1"/>
    </source>
</evidence>
<name>A0A5B6TAB5_9BACT</name>
<feature type="transmembrane region" description="Helical" evidence="1">
    <location>
        <begin position="21"/>
        <end position="38"/>
    </location>
</feature>
<evidence type="ECO:0000313" key="3">
    <source>
        <dbReference type="Proteomes" id="UP000324133"/>
    </source>
</evidence>
<gene>
    <name evidence="2" type="ORF">FOA19_23150</name>
</gene>
<reference evidence="2 3" key="1">
    <citation type="submission" date="2019-07" db="EMBL/GenBank/DDBJ databases">
        <title>Rufibacter sp. nov., isolated from lake sediment.</title>
        <authorList>
            <person name="Qu J.-H."/>
        </authorList>
    </citation>
    <scope>NUCLEOTIDE SEQUENCE [LARGE SCALE GENOMIC DNA]</scope>
    <source>
        <strain evidence="2 3">NBS58-1</strain>
    </source>
</reference>
<evidence type="ECO:0008006" key="4">
    <source>
        <dbReference type="Google" id="ProtNLM"/>
    </source>
</evidence>
<dbReference type="Proteomes" id="UP000324133">
    <property type="component" value="Unassembled WGS sequence"/>
</dbReference>
<feature type="transmembrane region" description="Helical" evidence="1">
    <location>
        <begin position="95"/>
        <end position="116"/>
    </location>
</feature>
<evidence type="ECO:0000256" key="1">
    <source>
        <dbReference type="SAM" id="Phobius"/>
    </source>
</evidence>
<keyword evidence="3" id="KW-1185">Reference proteome</keyword>